<feature type="domain" description="DUF1707" evidence="2">
    <location>
        <begin position="10"/>
        <end position="62"/>
    </location>
</feature>
<dbReference type="RefSeq" id="WP_229679893.1">
    <property type="nucleotide sequence ID" value="NZ_BAAAHC010000011.1"/>
</dbReference>
<sequence length="120" mass="13496">MENGRRGRDLRVGDPERERAMQLLGEHFTAGRLDVQEYDERCQRAAAARIRSELDALFRDLPEPHPATPPIPVKPSVPAAKVVFAVCAVALAVVLLLAARQFGLLLLLPLLVVFWFSWRR</sequence>
<dbReference type="AlphaFoldDB" id="A0A917JQV2"/>
<evidence type="ECO:0000313" key="4">
    <source>
        <dbReference type="EMBL" id="GGI77395.1"/>
    </source>
</evidence>
<dbReference type="Proteomes" id="UP001500220">
    <property type="component" value="Unassembled WGS sequence"/>
</dbReference>
<reference evidence="4" key="4">
    <citation type="submission" date="2020-09" db="EMBL/GenBank/DDBJ databases">
        <authorList>
            <person name="Sun Q."/>
            <person name="Zhou Y."/>
        </authorList>
    </citation>
    <scope>NUCLEOTIDE SEQUENCE</scope>
    <source>
        <strain evidence="4">CGMCC 4.7206</strain>
    </source>
</reference>
<organism evidence="4 5">
    <name type="scientific">Saccharopolyspora thermophila</name>
    <dbReference type="NCBI Taxonomy" id="89367"/>
    <lineage>
        <taxon>Bacteria</taxon>
        <taxon>Bacillati</taxon>
        <taxon>Actinomycetota</taxon>
        <taxon>Actinomycetes</taxon>
        <taxon>Pseudonocardiales</taxon>
        <taxon>Pseudonocardiaceae</taxon>
        <taxon>Saccharopolyspora</taxon>
    </lineage>
</organism>
<comment type="caution">
    <text evidence="4">The sequence shown here is derived from an EMBL/GenBank/DDBJ whole genome shotgun (WGS) entry which is preliminary data.</text>
</comment>
<feature type="transmembrane region" description="Helical" evidence="1">
    <location>
        <begin position="79"/>
        <end position="96"/>
    </location>
</feature>
<dbReference type="InterPro" id="IPR012551">
    <property type="entry name" value="DUF1707_SHOCT-like"/>
</dbReference>
<name>A0A917JQV2_9PSEU</name>
<dbReference type="Proteomes" id="UP000597989">
    <property type="component" value="Unassembled WGS sequence"/>
</dbReference>
<protein>
    <recommendedName>
        <fullName evidence="2">DUF1707 domain-containing protein</fullName>
    </recommendedName>
</protein>
<keyword evidence="6" id="KW-1185">Reference proteome</keyword>
<gene>
    <name evidence="3" type="ORF">GCM10009545_31110</name>
    <name evidence="4" type="ORF">GCM10011581_13080</name>
</gene>
<reference evidence="6" key="3">
    <citation type="journal article" date="2019" name="Int. J. Syst. Evol. Microbiol.">
        <title>The Global Catalogue of Microorganisms (GCM) 10K type strain sequencing project: providing services to taxonomists for standard genome sequencing and annotation.</title>
        <authorList>
            <consortium name="The Broad Institute Genomics Platform"/>
            <consortium name="The Broad Institute Genome Sequencing Center for Infectious Disease"/>
            <person name="Wu L."/>
            <person name="Ma J."/>
        </authorList>
    </citation>
    <scope>NUCLEOTIDE SEQUENCE [LARGE SCALE GENOMIC DNA]</scope>
    <source>
        <strain evidence="6">JCM 10664</strain>
    </source>
</reference>
<evidence type="ECO:0000259" key="2">
    <source>
        <dbReference type="Pfam" id="PF08044"/>
    </source>
</evidence>
<reference evidence="3" key="1">
    <citation type="journal article" date="2014" name="Int. J. Syst. Evol. Microbiol.">
        <title>Complete genome of a new Firmicutes species belonging to the dominant human colonic microbiota ('Ruminococcus bicirculans') reveals two chromosomes and a selective capacity to utilize plant glucans.</title>
        <authorList>
            <consortium name="NISC Comparative Sequencing Program"/>
            <person name="Wegmann U."/>
            <person name="Louis P."/>
            <person name="Goesmann A."/>
            <person name="Henrissat B."/>
            <person name="Duncan S.H."/>
            <person name="Flint H.J."/>
        </authorList>
    </citation>
    <scope>NUCLEOTIDE SEQUENCE</scope>
    <source>
        <strain evidence="3">JCM 10664</strain>
    </source>
</reference>
<keyword evidence="1" id="KW-0812">Transmembrane</keyword>
<accession>A0A917JQV2</accession>
<dbReference type="EMBL" id="BAAAHC010000011">
    <property type="protein sequence ID" value="GAA0526540.1"/>
    <property type="molecule type" value="Genomic_DNA"/>
</dbReference>
<keyword evidence="1" id="KW-0472">Membrane</keyword>
<evidence type="ECO:0000313" key="6">
    <source>
        <dbReference type="Proteomes" id="UP001500220"/>
    </source>
</evidence>
<evidence type="ECO:0000313" key="3">
    <source>
        <dbReference type="EMBL" id="GAA0526540.1"/>
    </source>
</evidence>
<reference evidence="4 5" key="2">
    <citation type="journal article" date="2014" name="Int. J. Syst. Evol. Microbiol.">
        <title>Complete genome sequence of Corynebacterium casei LMG S-19264T (=DSM 44701T), isolated from a smear-ripened cheese.</title>
        <authorList>
            <consortium name="US DOE Joint Genome Institute (JGI-PGF)"/>
            <person name="Walter F."/>
            <person name="Albersmeier A."/>
            <person name="Kalinowski J."/>
            <person name="Ruckert C."/>
        </authorList>
    </citation>
    <scope>NUCLEOTIDE SEQUENCE [LARGE SCALE GENOMIC DNA]</scope>
    <source>
        <strain evidence="4 5">CGMCC 4.7206</strain>
    </source>
</reference>
<proteinExistence type="predicted"/>
<dbReference type="EMBL" id="BMMT01000003">
    <property type="protein sequence ID" value="GGI77395.1"/>
    <property type="molecule type" value="Genomic_DNA"/>
</dbReference>
<keyword evidence="1" id="KW-1133">Transmembrane helix</keyword>
<reference evidence="3" key="5">
    <citation type="submission" date="2023-12" db="EMBL/GenBank/DDBJ databases">
        <authorList>
            <person name="Sun Q."/>
            <person name="Inoue M."/>
        </authorList>
    </citation>
    <scope>NUCLEOTIDE SEQUENCE</scope>
    <source>
        <strain evidence="3">JCM 10664</strain>
    </source>
</reference>
<dbReference type="Pfam" id="PF08044">
    <property type="entry name" value="DUF1707"/>
    <property type="match status" value="1"/>
</dbReference>
<evidence type="ECO:0000256" key="1">
    <source>
        <dbReference type="SAM" id="Phobius"/>
    </source>
</evidence>
<evidence type="ECO:0000313" key="5">
    <source>
        <dbReference type="Proteomes" id="UP000597989"/>
    </source>
</evidence>